<reference evidence="2 3" key="1">
    <citation type="submission" date="2019-09" db="EMBL/GenBank/DDBJ databases">
        <title>Goodfellowia gen. nov., a new genus of the Pseudonocardineae related to Actinoalloteichus, containing Goodfellowia coeruleoviolacea gen. nov., comb. nov. gen. nov., comb. nov.</title>
        <authorList>
            <person name="Labeda D."/>
        </authorList>
    </citation>
    <scope>NUCLEOTIDE SEQUENCE [LARGE SCALE GENOMIC DNA]</scope>
    <source>
        <strain evidence="2 3">AN110305</strain>
    </source>
</reference>
<dbReference type="Proteomes" id="UP000323454">
    <property type="component" value="Unassembled WGS sequence"/>
</dbReference>
<keyword evidence="2" id="KW-0808">Transferase</keyword>
<dbReference type="InterPro" id="IPR009288">
    <property type="entry name" value="AIG2-like_dom"/>
</dbReference>
<accession>A0A5B2XJJ9</accession>
<proteinExistence type="predicted"/>
<comment type="caution">
    <text evidence="2">The sequence shown here is derived from an EMBL/GenBank/DDBJ whole genome shotgun (WGS) entry which is preliminary data.</text>
</comment>
<protein>
    <submittedName>
        <fullName evidence="2">Gamma-glutamylcyclotransferase</fullName>
    </submittedName>
</protein>
<sequence>MRTAEFTDEDYPAQPYPGARPGFSFVHHDRAGWALRPDRATASGWRVGPDGVELDRWLAERGAPPLAERVPVLAYGSNACPAKVTWLRESHAMTGPVVALRARCAGVSAVWAAGFRIVDDQRPATLTAALGVVEDHFLWWATLDQVRALDACEGRDVRHWLSRLGTGRITLEDGTVLDGALAYTAADPMRLPLLVDGAAVPCAALDQAEAAALTGPPADSDGLAVTRVDGEPSADAWPDRLFVYGTLQPDGSAWRRIAPLALGEPDRASLPGTLYDTGHDYPALRLSRGPGVPGWVVRLRSPERALVALDEYEGEDYQRIRVTLPDGRACWTYLWTAPVRDLPVLHRGWHPAGRS</sequence>
<evidence type="ECO:0000313" key="3">
    <source>
        <dbReference type="Proteomes" id="UP000323454"/>
    </source>
</evidence>
<dbReference type="GO" id="GO:0016740">
    <property type="term" value="F:transferase activity"/>
    <property type="evidence" value="ECO:0007669"/>
    <property type="project" value="UniProtKB-KW"/>
</dbReference>
<dbReference type="AlphaFoldDB" id="A0A5B2XJJ9"/>
<dbReference type="InterPro" id="IPR013024">
    <property type="entry name" value="GGCT-like"/>
</dbReference>
<dbReference type="OrthoDB" id="7626403at2"/>
<dbReference type="EMBL" id="VUOB01000019">
    <property type="protein sequence ID" value="KAA2263010.1"/>
    <property type="molecule type" value="Genomic_DNA"/>
</dbReference>
<dbReference type="CDD" id="cd06661">
    <property type="entry name" value="GGCT_like"/>
    <property type="match status" value="1"/>
</dbReference>
<dbReference type="SUPFAM" id="SSF110857">
    <property type="entry name" value="Gamma-glutamyl cyclotransferase-like"/>
    <property type="match status" value="1"/>
</dbReference>
<reference evidence="2 3" key="2">
    <citation type="submission" date="2019-09" db="EMBL/GenBank/DDBJ databases">
        <authorList>
            <person name="Jin C."/>
        </authorList>
    </citation>
    <scope>NUCLEOTIDE SEQUENCE [LARGE SCALE GENOMIC DNA]</scope>
    <source>
        <strain evidence="2 3">AN110305</strain>
    </source>
</reference>
<gene>
    <name evidence="2" type="ORF">F0L68_11165</name>
</gene>
<dbReference type="InterPro" id="IPR036568">
    <property type="entry name" value="GGCT-like_sf"/>
</dbReference>
<evidence type="ECO:0000313" key="2">
    <source>
        <dbReference type="EMBL" id="KAA2263010.1"/>
    </source>
</evidence>
<dbReference type="Pfam" id="PF06094">
    <property type="entry name" value="GGACT"/>
    <property type="match status" value="1"/>
</dbReference>
<dbReference type="Gene3D" id="3.10.490.10">
    <property type="entry name" value="Gamma-glutamyl cyclotransferase-like"/>
    <property type="match status" value="1"/>
</dbReference>
<organism evidence="2 3">
    <name type="scientific">Solihabitans fulvus</name>
    <dbReference type="NCBI Taxonomy" id="1892852"/>
    <lineage>
        <taxon>Bacteria</taxon>
        <taxon>Bacillati</taxon>
        <taxon>Actinomycetota</taxon>
        <taxon>Actinomycetes</taxon>
        <taxon>Pseudonocardiales</taxon>
        <taxon>Pseudonocardiaceae</taxon>
        <taxon>Solihabitans</taxon>
    </lineage>
</organism>
<keyword evidence="3" id="KW-1185">Reference proteome</keyword>
<evidence type="ECO:0000259" key="1">
    <source>
        <dbReference type="Pfam" id="PF06094"/>
    </source>
</evidence>
<name>A0A5B2XJJ9_9PSEU</name>
<dbReference type="RefSeq" id="WP_149849432.1">
    <property type="nucleotide sequence ID" value="NZ_VUOB01000019.1"/>
</dbReference>
<feature type="domain" description="Gamma-glutamylcyclotransferase AIG2-like" evidence="1">
    <location>
        <begin position="241"/>
        <end position="344"/>
    </location>
</feature>